<evidence type="ECO:0000259" key="6">
    <source>
        <dbReference type="PROSITE" id="PS50937"/>
    </source>
</evidence>
<dbReference type="PATRIC" id="fig|44252.3.peg.1965"/>
<dbReference type="EMBL" id="WNZZ01000006">
    <property type="protein sequence ID" value="MUG22850.1"/>
    <property type="molecule type" value="Genomic_DNA"/>
</dbReference>
<dbReference type="RefSeq" id="WP_036621414.1">
    <property type="nucleotide sequence ID" value="NZ_BGML01000009.1"/>
</dbReference>
<keyword evidence="4" id="KW-0804">Transcription</keyword>
<dbReference type="STRING" id="44252.DJ90_712"/>
<feature type="domain" description="HTH merR-type" evidence="6">
    <location>
        <begin position="2"/>
        <end position="71"/>
    </location>
</feature>
<dbReference type="EMBL" id="JMQA01000020">
    <property type="protein sequence ID" value="KFN09922.1"/>
    <property type="molecule type" value="Genomic_DNA"/>
</dbReference>
<organism evidence="7 9">
    <name type="scientific">Paenibacillus macerans</name>
    <name type="common">Bacillus macerans</name>
    <dbReference type="NCBI Taxonomy" id="44252"/>
    <lineage>
        <taxon>Bacteria</taxon>
        <taxon>Bacillati</taxon>
        <taxon>Bacillota</taxon>
        <taxon>Bacilli</taxon>
        <taxon>Bacillales</taxon>
        <taxon>Paenibacillaceae</taxon>
        <taxon>Paenibacillus</taxon>
    </lineage>
</organism>
<dbReference type="PANTHER" id="PTHR30204">
    <property type="entry name" value="REDOX-CYCLING DRUG-SENSING TRANSCRIPTIONAL ACTIVATOR SOXR"/>
    <property type="match status" value="1"/>
</dbReference>
<reference evidence="7 9" key="1">
    <citation type="submission" date="2014-04" db="EMBL/GenBank/DDBJ databases">
        <authorList>
            <person name="Bishop-Lilly K.A."/>
            <person name="Broomall S.M."/>
            <person name="Chain P.S."/>
            <person name="Chertkov O."/>
            <person name="Coyne S.R."/>
            <person name="Daligault H.E."/>
            <person name="Davenport K.W."/>
            <person name="Erkkila T."/>
            <person name="Frey K.G."/>
            <person name="Gibbons H.S."/>
            <person name="Gu W."/>
            <person name="Jaissle J."/>
            <person name="Johnson S.L."/>
            <person name="Koroleva G.I."/>
            <person name="Ladner J.T."/>
            <person name="Lo C.-C."/>
            <person name="Minogue T.D."/>
            <person name="Munk C."/>
            <person name="Palacios G.F."/>
            <person name="Redden C.L."/>
            <person name="Rosenzweig C.N."/>
            <person name="Scholz M.B."/>
            <person name="Teshima H."/>
            <person name="Xu Y."/>
        </authorList>
    </citation>
    <scope>NUCLEOTIDE SEQUENCE [LARGE SCALE GENOMIC DNA]</scope>
    <source>
        <strain evidence="7 9">8244</strain>
    </source>
</reference>
<feature type="coiled-coil region" evidence="5">
    <location>
        <begin position="88"/>
        <end position="115"/>
    </location>
</feature>
<evidence type="ECO:0000256" key="5">
    <source>
        <dbReference type="SAM" id="Coils"/>
    </source>
</evidence>
<comment type="caution">
    <text evidence="7">The sequence shown here is derived from an EMBL/GenBank/DDBJ whole genome shotgun (WGS) entry which is preliminary data.</text>
</comment>
<evidence type="ECO:0000313" key="10">
    <source>
        <dbReference type="Proteomes" id="UP000442469"/>
    </source>
</evidence>
<evidence type="ECO:0000256" key="3">
    <source>
        <dbReference type="ARBA" id="ARBA00023125"/>
    </source>
</evidence>
<evidence type="ECO:0000313" key="8">
    <source>
        <dbReference type="EMBL" id="MUG22850.1"/>
    </source>
</evidence>
<keyword evidence="5" id="KW-0175">Coiled coil</keyword>
<evidence type="ECO:0000313" key="7">
    <source>
        <dbReference type="EMBL" id="KFN09922.1"/>
    </source>
</evidence>
<dbReference type="Proteomes" id="UP000029278">
    <property type="component" value="Unassembled WGS sequence"/>
</dbReference>
<gene>
    <name evidence="7" type="ORF">DJ90_712</name>
    <name evidence="8" type="ORF">GNQ08_10540</name>
</gene>
<dbReference type="OrthoDB" id="9811174at2"/>
<dbReference type="InterPro" id="IPR000551">
    <property type="entry name" value="MerR-type_HTH_dom"/>
</dbReference>
<dbReference type="PROSITE" id="PS00552">
    <property type="entry name" value="HTH_MERR_1"/>
    <property type="match status" value="1"/>
</dbReference>
<dbReference type="InterPro" id="IPR009061">
    <property type="entry name" value="DNA-bd_dom_put_sf"/>
</dbReference>
<dbReference type="AlphaFoldDB" id="A0A090ZGY6"/>
<dbReference type="CDD" id="cd00592">
    <property type="entry name" value="HTH_MerR-like"/>
    <property type="match status" value="1"/>
</dbReference>
<dbReference type="Gene3D" id="1.10.1660.10">
    <property type="match status" value="1"/>
</dbReference>
<evidence type="ECO:0000256" key="2">
    <source>
        <dbReference type="ARBA" id="ARBA00023015"/>
    </source>
</evidence>
<dbReference type="Pfam" id="PF13411">
    <property type="entry name" value="MerR_1"/>
    <property type="match status" value="1"/>
</dbReference>
<sequence>MKYCIGEFSSLLGITRDTLRLYEKHGIVRPVKDHNNSYRYFNDLDARDLLMSRWYRSLQIPLQDVAELIKHSSIDAVSAKLKASRGQLEAEIRKSAMLLNKLDELNREIQSIEASLYRCSLKQKPGLYRLKQTDKNSLLKNRGLEKTVNALMEVLPYTFYCFRIEREIVLADNSDNLEYSWGITVSEDDAGELGLEIQDHLEFIPASKCVSAVIVSADGDLFTKSALQFMLDHVDEQGYSIGGDVIGKLMLTENRDGKKRSYLEVNIPVS</sequence>
<accession>A0A090ZGY6</accession>
<keyword evidence="9" id="KW-1185">Reference proteome</keyword>
<keyword evidence="2" id="KW-0805">Transcription regulation</keyword>
<dbReference type="HOGENOM" id="CLU_065103_3_0_9"/>
<dbReference type="GO" id="GO:0003700">
    <property type="term" value="F:DNA-binding transcription factor activity"/>
    <property type="evidence" value="ECO:0007669"/>
    <property type="project" value="InterPro"/>
</dbReference>
<evidence type="ECO:0000313" key="9">
    <source>
        <dbReference type="Proteomes" id="UP000029278"/>
    </source>
</evidence>
<dbReference type="SMART" id="SM00422">
    <property type="entry name" value="HTH_MERR"/>
    <property type="match status" value="1"/>
</dbReference>
<dbReference type="GO" id="GO:0003677">
    <property type="term" value="F:DNA binding"/>
    <property type="evidence" value="ECO:0007669"/>
    <property type="project" value="UniProtKB-KW"/>
</dbReference>
<dbReference type="PROSITE" id="PS50937">
    <property type="entry name" value="HTH_MERR_2"/>
    <property type="match status" value="1"/>
</dbReference>
<evidence type="ECO:0000256" key="1">
    <source>
        <dbReference type="ARBA" id="ARBA00022491"/>
    </source>
</evidence>
<dbReference type="Proteomes" id="UP000442469">
    <property type="component" value="Unassembled WGS sequence"/>
</dbReference>
<keyword evidence="3" id="KW-0238">DNA-binding</keyword>
<name>A0A090ZGY6_PAEMA</name>
<dbReference type="PANTHER" id="PTHR30204:SF69">
    <property type="entry name" value="MERR-FAMILY TRANSCRIPTIONAL REGULATOR"/>
    <property type="match status" value="1"/>
</dbReference>
<dbReference type="GeneID" id="77006192"/>
<protein>
    <submittedName>
        <fullName evidence="8">MerR family transcriptional regulator</fullName>
    </submittedName>
    <submittedName>
        <fullName evidence="7">MerR regulatory family protein</fullName>
    </submittedName>
</protein>
<dbReference type="InterPro" id="IPR047057">
    <property type="entry name" value="MerR_fam"/>
</dbReference>
<evidence type="ECO:0000256" key="4">
    <source>
        <dbReference type="ARBA" id="ARBA00023163"/>
    </source>
</evidence>
<proteinExistence type="predicted"/>
<keyword evidence="1" id="KW-0678">Repressor</keyword>
<dbReference type="SUPFAM" id="SSF46955">
    <property type="entry name" value="Putative DNA-binding domain"/>
    <property type="match status" value="1"/>
</dbReference>
<reference evidence="8 10" key="2">
    <citation type="submission" date="2019-11" db="EMBL/GenBank/DDBJ databases">
        <title>Draft genome sequences of five Paenibacillus species of dairy origin.</title>
        <authorList>
            <person name="Olajide A.M."/>
            <person name="Chen S."/>
            <person name="Lapointe G."/>
        </authorList>
    </citation>
    <scope>NUCLEOTIDE SEQUENCE [LARGE SCALE GENOMIC DNA]</scope>
    <source>
        <strain evidence="8 10">3CT49</strain>
    </source>
</reference>